<feature type="transmembrane region" description="Helical" evidence="7">
    <location>
        <begin position="53"/>
        <end position="71"/>
    </location>
</feature>
<reference evidence="9 10" key="1">
    <citation type="submission" date="2022-09" db="EMBL/GenBank/DDBJ databases">
        <title>Chelativorans salina sp. nov., a novel slightly halophilic bacterium isolated from a saline lake sediment enrichment.</title>
        <authorList>
            <person name="Gao L."/>
            <person name="Fang B.-Z."/>
            <person name="Li W.-J."/>
        </authorList>
    </citation>
    <scope>NUCLEOTIDE SEQUENCE [LARGE SCALE GENOMIC DNA]</scope>
    <source>
        <strain evidence="9 10">EGI FJ00035</strain>
    </source>
</reference>
<feature type="domain" description="Major facilitator superfamily (MFS) profile" evidence="8">
    <location>
        <begin position="17"/>
        <end position="504"/>
    </location>
</feature>
<dbReference type="PANTHER" id="PTHR42718:SF47">
    <property type="entry name" value="METHYL VIOLOGEN RESISTANCE PROTEIN SMVA"/>
    <property type="match status" value="1"/>
</dbReference>
<sequence length="521" mass="53966">MNKAPEMPRAGRREWIGLAVLALPCILYSMDMTVLNLAVPALSADLKPSSAQLLWIVDIYGFLVAGALITMGTLGDRIGRRKLLLIGATAFGLASVFAAFATSAEMLIAARAILGVAAATLAPSTLSLLRNMFHDPKERTFAIGVWISSYSAGAAIGPVVGGVLLAYFWWGSVFLIAVPVMLLLLVVAPFLLPEFRDSNAGRLDIPSAILSLTAVLAVIYGIKWVAEWGFGVPAILTIAAGLALGYVFVRRQKGLDDPLIDIGLFRRPAFSAALLTNLLSLFVAFGAFLFIAQYLQLVLDLTPLQAGLWSLPSSLAFIVGSMMTGKLTALARPAFVMAGGLLLAAIGFAAIAWAARAENLVAVIAAFTVFSLGLAPVFTLTTDLIIGTAPPERAGAASAISETGAELGGALGIAVLGSIVTAVYRGTMRADGLAEIPASMVETARDTLGGARAVASELPDALGAPLLATARAAFTEGLVLASLISAAIAILTTLLILGILRREGTSGPAEEAEKPLPATAS</sequence>
<accession>A0ABT2LJY9</accession>
<keyword evidence="10" id="KW-1185">Reference proteome</keyword>
<dbReference type="Proteomes" id="UP001320831">
    <property type="component" value="Unassembled WGS sequence"/>
</dbReference>
<keyword evidence="2" id="KW-0813">Transport</keyword>
<dbReference type="CDD" id="cd17321">
    <property type="entry name" value="MFS_MMR_MDR_like"/>
    <property type="match status" value="1"/>
</dbReference>
<evidence type="ECO:0000256" key="6">
    <source>
        <dbReference type="ARBA" id="ARBA00023136"/>
    </source>
</evidence>
<dbReference type="Gene3D" id="1.20.1720.10">
    <property type="entry name" value="Multidrug resistance protein D"/>
    <property type="match status" value="1"/>
</dbReference>
<evidence type="ECO:0000313" key="9">
    <source>
        <dbReference type="EMBL" id="MCT7374915.1"/>
    </source>
</evidence>
<dbReference type="InterPro" id="IPR011701">
    <property type="entry name" value="MFS"/>
</dbReference>
<feature type="transmembrane region" description="Helical" evidence="7">
    <location>
        <begin position="228"/>
        <end position="249"/>
    </location>
</feature>
<dbReference type="PANTHER" id="PTHR42718">
    <property type="entry name" value="MAJOR FACILITATOR SUPERFAMILY MULTIDRUG TRANSPORTER MFSC"/>
    <property type="match status" value="1"/>
</dbReference>
<feature type="transmembrane region" description="Helical" evidence="7">
    <location>
        <begin position="361"/>
        <end position="386"/>
    </location>
</feature>
<keyword evidence="3" id="KW-1003">Cell membrane</keyword>
<name>A0ABT2LJY9_9HYPH</name>
<keyword evidence="5 7" id="KW-1133">Transmembrane helix</keyword>
<evidence type="ECO:0000313" key="10">
    <source>
        <dbReference type="Proteomes" id="UP001320831"/>
    </source>
</evidence>
<comment type="subcellular location">
    <subcellularLocation>
        <location evidence="1">Cell membrane</location>
        <topology evidence="1">Multi-pass membrane protein</topology>
    </subcellularLocation>
</comment>
<dbReference type="PROSITE" id="PS50850">
    <property type="entry name" value="MFS"/>
    <property type="match status" value="1"/>
</dbReference>
<feature type="transmembrane region" description="Helical" evidence="7">
    <location>
        <begin position="335"/>
        <end position="355"/>
    </location>
</feature>
<dbReference type="EMBL" id="JAOCZP010000002">
    <property type="protein sequence ID" value="MCT7374915.1"/>
    <property type="molecule type" value="Genomic_DNA"/>
</dbReference>
<feature type="transmembrane region" description="Helical" evidence="7">
    <location>
        <begin position="83"/>
        <end position="102"/>
    </location>
</feature>
<feature type="transmembrane region" description="Helical" evidence="7">
    <location>
        <begin position="203"/>
        <end position="222"/>
    </location>
</feature>
<protein>
    <submittedName>
        <fullName evidence="9">MFS transporter</fullName>
    </submittedName>
</protein>
<keyword evidence="4 7" id="KW-0812">Transmembrane</keyword>
<feature type="transmembrane region" description="Helical" evidence="7">
    <location>
        <begin position="167"/>
        <end position="191"/>
    </location>
</feature>
<dbReference type="RefSeq" id="WP_260901500.1">
    <property type="nucleotide sequence ID" value="NZ_JAOCZP010000002.1"/>
</dbReference>
<dbReference type="PRINTS" id="PR01036">
    <property type="entry name" value="TCRTETB"/>
</dbReference>
<evidence type="ECO:0000259" key="8">
    <source>
        <dbReference type="PROSITE" id="PS50850"/>
    </source>
</evidence>
<feature type="transmembrane region" description="Helical" evidence="7">
    <location>
        <begin position="407"/>
        <end position="424"/>
    </location>
</feature>
<dbReference type="Gene3D" id="1.20.1250.20">
    <property type="entry name" value="MFS general substrate transporter like domains"/>
    <property type="match status" value="1"/>
</dbReference>
<evidence type="ECO:0000256" key="3">
    <source>
        <dbReference type="ARBA" id="ARBA00022475"/>
    </source>
</evidence>
<dbReference type="SUPFAM" id="SSF103473">
    <property type="entry name" value="MFS general substrate transporter"/>
    <property type="match status" value="1"/>
</dbReference>
<feature type="transmembrane region" description="Helical" evidence="7">
    <location>
        <begin position="108"/>
        <end position="129"/>
    </location>
</feature>
<organism evidence="9 10">
    <name type="scientific">Chelativorans salis</name>
    <dbReference type="NCBI Taxonomy" id="2978478"/>
    <lineage>
        <taxon>Bacteria</taxon>
        <taxon>Pseudomonadati</taxon>
        <taxon>Pseudomonadota</taxon>
        <taxon>Alphaproteobacteria</taxon>
        <taxon>Hyphomicrobiales</taxon>
        <taxon>Phyllobacteriaceae</taxon>
        <taxon>Chelativorans</taxon>
    </lineage>
</organism>
<feature type="transmembrane region" description="Helical" evidence="7">
    <location>
        <begin position="270"/>
        <end position="294"/>
    </location>
</feature>
<keyword evidence="6 7" id="KW-0472">Membrane</keyword>
<evidence type="ECO:0000256" key="1">
    <source>
        <dbReference type="ARBA" id="ARBA00004651"/>
    </source>
</evidence>
<dbReference type="InterPro" id="IPR036259">
    <property type="entry name" value="MFS_trans_sf"/>
</dbReference>
<dbReference type="InterPro" id="IPR020846">
    <property type="entry name" value="MFS_dom"/>
</dbReference>
<dbReference type="Pfam" id="PF07690">
    <property type="entry name" value="MFS_1"/>
    <property type="match status" value="1"/>
</dbReference>
<evidence type="ECO:0000256" key="4">
    <source>
        <dbReference type="ARBA" id="ARBA00022692"/>
    </source>
</evidence>
<proteinExistence type="predicted"/>
<evidence type="ECO:0000256" key="5">
    <source>
        <dbReference type="ARBA" id="ARBA00022989"/>
    </source>
</evidence>
<evidence type="ECO:0000256" key="7">
    <source>
        <dbReference type="SAM" id="Phobius"/>
    </source>
</evidence>
<comment type="caution">
    <text evidence="9">The sequence shown here is derived from an EMBL/GenBank/DDBJ whole genome shotgun (WGS) entry which is preliminary data.</text>
</comment>
<evidence type="ECO:0000256" key="2">
    <source>
        <dbReference type="ARBA" id="ARBA00022448"/>
    </source>
</evidence>
<feature type="transmembrane region" description="Helical" evidence="7">
    <location>
        <begin position="478"/>
        <end position="500"/>
    </location>
</feature>
<gene>
    <name evidence="9" type="ORF">N5A92_07675</name>
</gene>
<feature type="transmembrane region" description="Helical" evidence="7">
    <location>
        <begin position="141"/>
        <end position="161"/>
    </location>
</feature>